<reference evidence="3" key="1">
    <citation type="submission" date="2018-06" db="EMBL/GenBank/DDBJ databases">
        <authorList>
            <person name="Zhirakovskaya E."/>
        </authorList>
    </citation>
    <scope>NUCLEOTIDE SEQUENCE</scope>
</reference>
<dbReference type="EMBL" id="UOFJ01000664">
    <property type="protein sequence ID" value="VAW72484.1"/>
    <property type="molecule type" value="Genomic_DNA"/>
</dbReference>
<feature type="transmembrane region" description="Helical" evidence="2">
    <location>
        <begin position="689"/>
        <end position="708"/>
    </location>
</feature>
<feature type="transmembrane region" description="Helical" evidence="2">
    <location>
        <begin position="632"/>
        <end position="649"/>
    </location>
</feature>
<keyword evidence="2" id="KW-0472">Membrane</keyword>
<dbReference type="Pfam" id="PF10101">
    <property type="entry name" value="DUF2339"/>
    <property type="match status" value="1"/>
</dbReference>
<dbReference type="PANTHER" id="PTHR38434:SF1">
    <property type="entry name" value="BLL2549 PROTEIN"/>
    <property type="match status" value="1"/>
</dbReference>
<feature type="transmembrane region" description="Helical" evidence="2">
    <location>
        <begin position="544"/>
        <end position="562"/>
    </location>
</feature>
<feature type="transmembrane region" description="Helical" evidence="2">
    <location>
        <begin position="728"/>
        <end position="749"/>
    </location>
</feature>
<feature type="transmembrane region" description="Helical" evidence="2">
    <location>
        <begin position="1018"/>
        <end position="1036"/>
    </location>
</feature>
<feature type="transmembrane region" description="Helical" evidence="2">
    <location>
        <begin position="409"/>
        <end position="430"/>
    </location>
</feature>
<evidence type="ECO:0000256" key="2">
    <source>
        <dbReference type="SAM" id="Phobius"/>
    </source>
</evidence>
<feature type="transmembrane region" description="Helical" evidence="2">
    <location>
        <begin position="494"/>
        <end position="511"/>
    </location>
</feature>
<protein>
    <recommendedName>
        <fullName evidence="4">DUF2339 domain-containing protein</fullName>
    </recommendedName>
</protein>
<feature type="transmembrane region" description="Helical" evidence="2">
    <location>
        <begin position="442"/>
        <end position="459"/>
    </location>
</feature>
<keyword evidence="2" id="KW-1133">Transmembrane helix</keyword>
<feature type="transmembrane region" description="Helical" evidence="2">
    <location>
        <begin position="1042"/>
        <end position="1061"/>
    </location>
</feature>
<feature type="transmembrane region" description="Helical" evidence="2">
    <location>
        <begin position="383"/>
        <end position="403"/>
    </location>
</feature>
<feature type="transmembrane region" description="Helical" evidence="2">
    <location>
        <begin position="1223"/>
        <end position="1240"/>
    </location>
</feature>
<feature type="transmembrane region" description="Helical" evidence="2">
    <location>
        <begin position="254"/>
        <end position="273"/>
    </location>
</feature>
<feature type="transmembrane region" description="Helical" evidence="2">
    <location>
        <begin position="1169"/>
        <end position="1187"/>
    </location>
</feature>
<accession>A0A3B0YUC6</accession>
<gene>
    <name evidence="3" type="ORF">MNBD_GAMMA10-584</name>
</gene>
<feature type="transmembrane region" description="Helical" evidence="2">
    <location>
        <begin position="933"/>
        <end position="950"/>
    </location>
</feature>
<feature type="transmembrane region" description="Helical" evidence="2">
    <location>
        <begin position="661"/>
        <end position="683"/>
    </location>
</feature>
<organism evidence="3">
    <name type="scientific">hydrothermal vent metagenome</name>
    <dbReference type="NCBI Taxonomy" id="652676"/>
    <lineage>
        <taxon>unclassified sequences</taxon>
        <taxon>metagenomes</taxon>
        <taxon>ecological metagenomes</taxon>
    </lineage>
</organism>
<feature type="transmembrane region" description="Helical" evidence="2">
    <location>
        <begin position="574"/>
        <end position="594"/>
    </location>
</feature>
<dbReference type="InterPro" id="IPR019286">
    <property type="entry name" value="DUF2339_TM"/>
</dbReference>
<keyword evidence="2" id="KW-0812">Transmembrane</keyword>
<feature type="transmembrane region" description="Helical" evidence="2">
    <location>
        <begin position="285"/>
        <end position="306"/>
    </location>
</feature>
<evidence type="ECO:0008006" key="4">
    <source>
        <dbReference type="Google" id="ProtNLM"/>
    </source>
</evidence>
<proteinExistence type="predicted"/>
<feature type="transmembrane region" description="Helical" evidence="2">
    <location>
        <begin position="358"/>
        <end position="376"/>
    </location>
</feature>
<feature type="transmembrane region" description="Helical" evidence="2">
    <location>
        <begin position="962"/>
        <end position="981"/>
    </location>
</feature>
<feature type="compositionally biased region" description="Basic and acidic residues" evidence="1">
    <location>
        <begin position="121"/>
        <end position="130"/>
    </location>
</feature>
<feature type="region of interest" description="Disordered" evidence="1">
    <location>
        <begin position="96"/>
        <end position="165"/>
    </location>
</feature>
<feature type="transmembrane region" description="Helical" evidence="2">
    <location>
        <begin position="1073"/>
        <end position="1097"/>
    </location>
</feature>
<feature type="transmembrane region" description="Helical" evidence="2">
    <location>
        <begin position="517"/>
        <end position="532"/>
    </location>
</feature>
<dbReference type="PANTHER" id="PTHR38434">
    <property type="entry name" value="BLL2549 PROTEIN"/>
    <property type="match status" value="1"/>
</dbReference>
<evidence type="ECO:0000256" key="1">
    <source>
        <dbReference type="SAM" id="MobiDB-lite"/>
    </source>
</evidence>
<feature type="transmembrane region" description="Helical" evidence="2">
    <location>
        <begin position="907"/>
        <end position="927"/>
    </location>
</feature>
<dbReference type="AlphaFoldDB" id="A0A3B0YUC6"/>
<feature type="transmembrane region" description="Helical" evidence="2">
    <location>
        <begin position="606"/>
        <end position="626"/>
    </location>
</feature>
<feature type="transmembrane region" description="Helical" evidence="2">
    <location>
        <begin position="987"/>
        <end position="1006"/>
    </location>
</feature>
<feature type="transmembrane region" description="Helical" evidence="2">
    <location>
        <begin position="755"/>
        <end position="773"/>
    </location>
</feature>
<feature type="transmembrane region" description="Helical" evidence="2">
    <location>
        <begin position="223"/>
        <end position="242"/>
    </location>
</feature>
<feature type="transmembrane region" description="Helical" evidence="2">
    <location>
        <begin position="1145"/>
        <end position="1163"/>
    </location>
</feature>
<feature type="compositionally biased region" description="Polar residues" evidence="1">
    <location>
        <begin position="131"/>
        <end position="140"/>
    </location>
</feature>
<feature type="transmembrane region" description="Helical" evidence="2">
    <location>
        <begin position="336"/>
        <end position="352"/>
    </location>
</feature>
<sequence length="1249" mass="138135">MSDYDILQRKIEALESAISASREQFSAQLGALKDELGALRKLSAATPEISQPAETAVQQDKVNKDTLASAQVNRVPASEAEPSTVAANTVTASTAATSTAAASRADQPADTPYRTTSGYTKEQKTSENKATENTSTENTSQRQQAPEEQAPEEQTQEARTQEAQTSLVEAEPGFVSMMLSNAAKSIIAYLLSSLSIFAAPMQELYHRLIKLYSHYQKQGKAPVFLMTLGGLITLTVGFGYLLQYSFSTLFNDTLKALTGFVIGAGIIGLGVLLSKKETVFKDYAASVIALGLIFNYLTAYFIGPYYGIVGEATGFMLLLAVTLVSFSLAIIFETRVVSAITLIGGVFMPFIVGDAQSAGMVFLAYLLVLSLGNLYLSHRIKWPTLATITFFLSLSVIEFIGISDTVYPLAAIALLSGFFYAYIGFWSFNGLRLKESLSKQDLTILIANVFYFIYVIMQLKADDYLIAGTFIVHAVLLAGVIKALHLIKSSAGPIYMLMLGLLVASAVFVLAPADVTSIVWAIEGLAMLYIGFRYNHRLIRAEGYVIYTVAMLGLLWQGILAFDSALYSGVAWHWINLAAFGALSFVAYRIIYTFKGEATAAELKAAFIQNEIFTFWGALAFSLVIVWNTHEAMAVLAVVPLLWCFYRAARHQLKFAQFSGYLLALAFAGRVLFGMFDVGSTIITEQSVISWLALLELLVFVWGITFYYQRYELSGRGKALALKLHRAFFYLPLVFIISGLLVVLERNVFGLDRPAFSTVWFDFVFIAGLIISAQRLISLSQKFYEPDMLAHYRYILKETSSLLISTLFLYTVAILSPQWMFNAAMLPLLYLLHRGTKEKLPLTELLAWLHLGFYAIMTLSSYKLVGNLHFSSQPLPTMIGWVQALLSAWALHWVYQRNKSSGAGHVLSGYVRTGVYLLIPVLLLPRAWRLYEAYFSVALWGSFAISWLMYKKLKVAALLKELKLLFIAAILSTVVISFSALSGANELPGLLAISAGILMVSVFHYIEKTLALRKINASPYYLLQLISPYFYAFAIASLSYAVSAQLAIALVMTGLFFLYLVQESRFINVMRDSLGIAYGLAWLGLVSVPILILYQMIPQAGGLSTASILIVASLVSFAGLWHLTHQRVGVYRVFAQKVFSCKIQYWIFHLLVVVGYMGALNLIFTDWSVGTTIALLIHAVILLFLTLSDKYSGLLRLSIALYIITAVKVIFHDMGDFENIHKVIALMCIGSILMAAAFIFQKLRNKQIS</sequence>
<feature type="transmembrane region" description="Helical" evidence="2">
    <location>
        <begin position="465"/>
        <end position="487"/>
    </location>
</feature>
<evidence type="ECO:0000313" key="3">
    <source>
        <dbReference type="EMBL" id="VAW72484.1"/>
    </source>
</evidence>
<name>A0A3B0YUC6_9ZZZZ</name>
<feature type="transmembrane region" description="Helical" evidence="2">
    <location>
        <begin position="877"/>
        <end position="895"/>
    </location>
</feature>
<feature type="transmembrane region" description="Helical" evidence="2">
    <location>
        <begin position="312"/>
        <end position="331"/>
    </location>
</feature>
<feature type="transmembrane region" description="Helical" evidence="2">
    <location>
        <begin position="794"/>
        <end position="812"/>
    </location>
</feature>
<feature type="transmembrane region" description="Helical" evidence="2">
    <location>
        <begin position="1194"/>
        <end position="1211"/>
    </location>
</feature>
<feature type="transmembrane region" description="Helical" evidence="2">
    <location>
        <begin position="1103"/>
        <end position="1124"/>
    </location>
</feature>